<organism evidence="2 3">
    <name type="scientific">Cohnella pontilimi</name>
    <dbReference type="NCBI Taxonomy" id="2564100"/>
    <lineage>
        <taxon>Bacteria</taxon>
        <taxon>Bacillati</taxon>
        <taxon>Bacillota</taxon>
        <taxon>Bacilli</taxon>
        <taxon>Bacillales</taxon>
        <taxon>Paenibacillaceae</taxon>
        <taxon>Cohnella</taxon>
    </lineage>
</organism>
<sequence length="425" mass="47128">MCSVWEATRRKVRQAMPRRAERIPRNNSDSARRTIRHGGQDESSCPPYLGKETYSLKTITKTRLIVLLAAGITLCTASHADVNAQPEVHPGRMELEQTSFTAKTWESDGSHLTAIQGKLTYGERPVANALVQAGTQGRTIPTKKDGTFELLVDRSLIVNKLVRVVSVQDATIAGKPIEKGEADTILSASSAITVYHPIEVTKVMPSDTDASQVKVHARFRIEKGDRISFFRVDKYRISGQVVDADGSPVKDAIVWIDRDGGESFAKSTPTDRNGRYEMFYWPEEEETNLTVIVGTRRFELPEGKVFILPRNTSVDLRIRLPREGSVIDDKPSELVCTTSKGATYTGLLAGLDVPPGTPYFVTIPDREGRFVLTVPKDVWEKRPLFFETLLTKFVARDKILKAGDELPVGFVQPGNHDPRLLAAAP</sequence>
<evidence type="ECO:0000313" key="3">
    <source>
        <dbReference type="Proteomes" id="UP000309673"/>
    </source>
</evidence>
<dbReference type="Gene3D" id="2.60.40.1120">
    <property type="entry name" value="Carboxypeptidase-like, regulatory domain"/>
    <property type="match status" value="1"/>
</dbReference>
<accession>A0A4U0FD29</accession>
<dbReference type="SUPFAM" id="SSF49464">
    <property type="entry name" value="Carboxypeptidase regulatory domain-like"/>
    <property type="match status" value="1"/>
</dbReference>
<keyword evidence="2" id="KW-0645">Protease</keyword>
<keyword evidence="2" id="KW-0121">Carboxypeptidase</keyword>
<protein>
    <submittedName>
        <fullName evidence="2">Carboxypeptidase regulatory-like domain-containing protein</fullName>
    </submittedName>
</protein>
<dbReference type="Proteomes" id="UP000309673">
    <property type="component" value="Unassembled WGS sequence"/>
</dbReference>
<dbReference type="InterPro" id="IPR008969">
    <property type="entry name" value="CarboxyPept-like_regulatory"/>
</dbReference>
<evidence type="ECO:0000256" key="1">
    <source>
        <dbReference type="SAM" id="MobiDB-lite"/>
    </source>
</evidence>
<keyword evidence="2" id="KW-0378">Hydrolase</keyword>
<dbReference type="EMBL" id="SUPK01000003">
    <property type="protein sequence ID" value="TJY42813.1"/>
    <property type="molecule type" value="Genomic_DNA"/>
</dbReference>
<proteinExistence type="predicted"/>
<comment type="caution">
    <text evidence="2">The sequence shown here is derived from an EMBL/GenBank/DDBJ whole genome shotgun (WGS) entry which is preliminary data.</text>
</comment>
<evidence type="ECO:0000313" key="2">
    <source>
        <dbReference type="EMBL" id="TJY42813.1"/>
    </source>
</evidence>
<name>A0A4U0FD29_9BACL</name>
<dbReference type="GO" id="GO:0004180">
    <property type="term" value="F:carboxypeptidase activity"/>
    <property type="evidence" value="ECO:0007669"/>
    <property type="project" value="UniProtKB-KW"/>
</dbReference>
<reference evidence="2 3" key="1">
    <citation type="submission" date="2019-04" db="EMBL/GenBank/DDBJ databases">
        <title>Cohnella sp. nov., isolated from soil.</title>
        <authorList>
            <person name="Kim W."/>
        </authorList>
    </citation>
    <scope>NUCLEOTIDE SEQUENCE [LARGE SCALE GENOMIC DNA]</scope>
    <source>
        <strain evidence="2 3">CAU 1483</strain>
    </source>
</reference>
<dbReference type="AlphaFoldDB" id="A0A4U0FD29"/>
<feature type="region of interest" description="Disordered" evidence="1">
    <location>
        <begin position="13"/>
        <end position="44"/>
    </location>
</feature>
<keyword evidence="3" id="KW-1185">Reference proteome</keyword>
<gene>
    <name evidence="2" type="ORF">E5161_08200</name>
</gene>
<dbReference type="OrthoDB" id="2788780at2"/>